<dbReference type="Pfam" id="PF00186">
    <property type="entry name" value="DHFR_1"/>
    <property type="match status" value="1"/>
</dbReference>
<comment type="caution">
    <text evidence="21">The sequence shown here is derived from an EMBL/GenBank/DDBJ whole genome shotgun (WGS) entry which is preliminary data.</text>
</comment>
<dbReference type="FunFam" id="3.30.572.10:FF:000019">
    <property type="entry name" value="Bifunctional dihydrofolate reductase-thymidylate synthase 2"/>
    <property type="match status" value="1"/>
</dbReference>
<evidence type="ECO:0000256" key="4">
    <source>
        <dbReference type="ARBA" id="ARBA00009972"/>
    </source>
</evidence>
<evidence type="ECO:0000256" key="13">
    <source>
        <dbReference type="ARBA" id="ARBA00024992"/>
    </source>
</evidence>
<evidence type="ECO:0000256" key="6">
    <source>
        <dbReference type="ARBA" id="ARBA00022563"/>
    </source>
</evidence>
<dbReference type="EMBL" id="JABWDY010007747">
    <property type="protein sequence ID" value="KAF5202705.1"/>
    <property type="molecule type" value="Genomic_DNA"/>
</dbReference>
<dbReference type="GO" id="GO:0006730">
    <property type="term" value="P:one-carbon metabolic process"/>
    <property type="evidence" value="ECO:0007669"/>
    <property type="project" value="UniProtKB-KW"/>
</dbReference>
<keyword evidence="6 17" id="KW-0554">One-carbon metabolism</keyword>
<keyword evidence="12" id="KW-0511">Multifunctional enzyme</keyword>
<dbReference type="SUPFAM" id="SSF55831">
    <property type="entry name" value="Thymidylate synthase/dCMP hydroxymethylase"/>
    <property type="match status" value="1"/>
</dbReference>
<comment type="similarity">
    <text evidence="3 17">In the C-terminal section; belongs to the thymidylate synthase family.</text>
</comment>
<dbReference type="GO" id="GO:0005829">
    <property type="term" value="C:cytosol"/>
    <property type="evidence" value="ECO:0007669"/>
    <property type="project" value="TreeGrafter"/>
</dbReference>
<comment type="pathway">
    <text evidence="2">Pyrimidine metabolism; dTTP biosynthesis.</text>
</comment>
<comment type="similarity">
    <text evidence="5 17">In the N-terminal section; belongs to the dihydrofolate reductase family.</text>
</comment>
<keyword evidence="10" id="KW-0521">NADP</keyword>
<dbReference type="OrthoDB" id="766at2759"/>
<comment type="function">
    <text evidence="13">Bifunctional enzyme. Involved in de novo dTMP biosynthesis. Key enzyme in folate metabolism. Can play two different roles depending on the source of dihydrofolate: de novo synthesis of tetrahydrofolate or recycling of the dihydrofolate released as one of the end products of the TS catalyzed reaction. Catalyzes an essential reaction for de novo glycine and purine synthesis, DNA precursor synthesis, and for the conversion of dUMP to dTMP.</text>
</comment>
<dbReference type="Pfam" id="PF00303">
    <property type="entry name" value="Thymidylat_synt"/>
    <property type="match status" value="1"/>
</dbReference>
<dbReference type="UniPathway" id="UPA00077">
    <property type="reaction ID" value="UER00158"/>
</dbReference>
<evidence type="ECO:0000256" key="15">
    <source>
        <dbReference type="ARBA" id="ARBA00050752"/>
    </source>
</evidence>
<dbReference type="GO" id="GO:0004146">
    <property type="term" value="F:dihydrofolate reductase activity"/>
    <property type="evidence" value="ECO:0007669"/>
    <property type="project" value="UniProtKB-EC"/>
</dbReference>
<dbReference type="GO" id="GO:0046654">
    <property type="term" value="P:tetrahydrofolate biosynthetic process"/>
    <property type="evidence" value="ECO:0007669"/>
    <property type="project" value="UniProtKB-UniPathway"/>
</dbReference>
<dbReference type="PROSITE" id="PS00075">
    <property type="entry name" value="DHFR_1"/>
    <property type="match status" value="1"/>
</dbReference>
<dbReference type="GO" id="GO:0006231">
    <property type="term" value="P:dTMP biosynthetic process"/>
    <property type="evidence" value="ECO:0007669"/>
    <property type="project" value="InterPro"/>
</dbReference>
<feature type="active site" evidence="18 19">
    <location>
        <position position="431"/>
    </location>
</feature>
<comment type="function">
    <text evidence="16">Catalyzes the reductive methylation of 2'-deoxyuridine 5'-monophosphate (dUMP) to thymidine 5'-monophosphate (dTMP), using the cosubstrate, 5,10- methylenetetrahydrofolate (CH2H4folate) as a 1-carbon donor and reductant and contributes to the de novo mitochondrial thymidylate biosynthesis pathway.</text>
</comment>
<evidence type="ECO:0000256" key="19">
    <source>
        <dbReference type="PROSITE-ProRule" id="PRU10016"/>
    </source>
</evidence>
<evidence type="ECO:0000256" key="1">
    <source>
        <dbReference type="ARBA" id="ARBA00004903"/>
    </source>
</evidence>
<dbReference type="FunFam" id="3.30.572.10:FF:000007">
    <property type="entry name" value="thymidylate synthase isoform X2"/>
    <property type="match status" value="1"/>
</dbReference>
<dbReference type="InterPro" id="IPR001796">
    <property type="entry name" value="DHFR_dom"/>
</dbReference>
<comment type="catalytic activity">
    <reaction evidence="15">
        <text>dUMP + (6R)-5,10-methylene-5,6,7,8-tetrahydrofolate = 7,8-dihydrofolate + dTMP</text>
        <dbReference type="Rhea" id="RHEA:12104"/>
        <dbReference type="ChEBI" id="CHEBI:15636"/>
        <dbReference type="ChEBI" id="CHEBI:57451"/>
        <dbReference type="ChEBI" id="CHEBI:63528"/>
        <dbReference type="ChEBI" id="CHEBI:246422"/>
        <dbReference type="EC" id="2.1.1.45"/>
    </reaction>
    <physiologicalReaction direction="left-to-right" evidence="15">
        <dbReference type="Rhea" id="RHEA:12105"/>
    </physiologicalReaction>
</comment>
<feature type="domain" description="DHFR" evidence="20">
    <location>
        <begin position="20"/>
        <end position="197"/>
    </location>
</feature>
<dbReference type="InterPro" id="IPR020940">
    <property type="entry name" value="Thymidylate_synthase_AS"/>
</dbReference>
<dbReference type="FunFam" id="3.40.430.10:FF:000003">
    <property type="entry name" value="Bifunctional dihydrofolate reductase-thymidylate synthase"/>
    <property type="match status" value="1"/>
</dbReference>
<sequence>MAGADVLMNLSNGGTDPLRTYQVVVAATQTMGIGKDGKLPWKLSSDLKFFKDVTMNTVDPGKRNAVIMGRKTWESIPAENRPLPGRLNVVLTRSGSFDIATAENVVICGSMNSALELLAASPYCLSIEKVYVIGGGQILRDALNAPECDAIHITEIETSIECDTFIPQIDNSVFQPWFSSFPFVENDIRFCFVTYVRVRQTAVESVASDNGDAKNRPDSSKFEVEKFSFLPKTIFEKHEEYVYLRLVQDIISNGTQKGDRTGTGTLSKFGCQMRFNLRKSFPLLTTKKLFWRGVVEELLWFISGSTNAKVLQEKGIHIWDGNASRDYLDRQLLKLFYTAFHAYLLLHNLTLLHFLSIGLADREEGDLGPVYGFQWRHFGARYTNMHEDYSGQGFDQLLDVIDKIRNKPDDRRIVLSAWNPCDLKLMALPPCHMFAQFYVVNGELSCQMYQRSADMGLGVPFNIASYALLTYMVAHVCDLVPGDFIHVIGDAHVYRNHVRPLQEQLQKLPKPFPILKINPQKKDIDSFTAADFTLIGYDPREKIAMKMAV</sequence>
<evidence type="ECO:0000256" key="7">
    <source>
        <dbReference type="ARBA" id="ARBA00022603"/>
    </source>
</evidence>
<dbReference type="InterPro" id="IPR045097">
    <property type="entry name" value="Thymidate_synth/dCMP_Mease"/>
</dbReference>
<proteinExistence type="inferred from homology"/>
<dbReference type="Proteomes" id="UP000554482">
    <property type="component" value="Unassembled WGS sequence"/>
</dbReference>
<evidence type="ECO:0000256" key="5">
    <source>
        <dbReference type="ARBA" id="ARBA00010176"/>
    </source>
</evidence>
<dbReference type="InterPro" id="IPR036926">
    <property type="entry name" value="Thymidate_synth/dCMP_Mease_sf"/>
</dbReference>
<evidence type="ECO:0000256" key="9">
    <source>
        <dbReference type="ARBA" id="ARBA00022727"/>
    </source>
</evidence>
<dbReference type="InterPro" id="IPR000398">
    <property type="entry name" value="Thymidylate_synthase"/>
</dbReference>
<dbReference type="GO" id="GO:0005739">
    <property type="term" value="C:mitochondrion"/>
    <property type="evidence" value="ECO:0007669"/>
    <property type="project" value="TreeGrafter"/>
</dbReference>
<dbReference type="GO" id="GO:0032259">
    <property type="term" value="P:methylation"/>
    <property type="evidence" value="ECO:0007669"/>
    <property type="project" value="UniProtKB-KW"/>
</dbReference>
<keyword evidence="8 17" id="KW-0808">Transferase</keyword>
<evidence type="ECO:0000313" key="21">
    <source>
        <dbReference type="EMBL" id="KAF5202705.1"/>
    </source>
</evidence>
<evidence type="ECO:0000256" key="16">
    <source>
        <dbReference type="ARBA" id="ARBA00056634"/>
    </source>
</evidence>
<comment type="catalytic activity">
    <reaction evidence="14">
        <text>(6S)-5,6,7,8-tetrahydrofolate + NADP(+) = 7,8-dihydrofolate + NADPH + H(+)</text>
        <dbReference type="Rhea" id="RHEA:15009"/>
        <dbReference type="ChEBI" id="CHEBI:15378"/>
        <dbReference type="ChEBI" id="CHEBI:57451"/>
        <dbReference type="ChEBI" id="CHEBI:57453"/>
        <dbReference type="ChEBI" id="CHEBI:57783"/>
        <dbReference type="ChEBI" id="CHEBI:58349"/>
        <dbReference type="EC" id="1.5.1.3"/>
    </reaction>
</comment>
<evidence type="ECO:0000256" key="12">
    <source>
        <dbReference type="ARBA" id="ARBA00023268"/>
    </source>
</evidence>
<dbReference type="Gene3D" id="3.40.430.10">
    <property type="entry name" value="Dihydrofolate Reductase, subunit A"/>
    <property type="match status" value="1"/>
</dbReference>
<evidence type="ECO:0000256" key="14">
    <source>
        <dbReference type="ARBA" id="ARBA00048873"/>
    </source>
</evidence>
<dbReference type="NCBIfam" id="TIGR03284">
    <property type="entry name" value="thym_sym"/>
    <property type="match status" value="1"/>
</dbReference>
<evidence type="ECO:0000256" key="2">
    <source>
        <dbReference type="ARBA" id="ARBA00004992"/>
    </source>
</evidence>
<accession>A0A7J6X1I5</accession>
<evidence type="ECO:0000313" key="22">
    <source>
        <dbReference type="Proteomes" id="UP000554482"/>
    </source>
</evidence>
<evidence type="ECO:0000256" key="8">
    <source>
        <dbReference type="ARBA" id="ARBA00022679"/>
    </source>
</evidence>
<dbReference type="PROSITE" id="PS51330">
    <property type="entry name" value="DHFR_2"/>
    <property type="match status" value="1"/>
</dbReference>
<gene>
    <name evidence="21" type="ORF">FRX31_007707</name>
</gene>
<organism evidence="21 22">
    <name type="scientific">Thalictrum thalictroides</name>
    <name type="common">Rue-anemone</name>
    <name type="synonym">Anemone thalictroides</name>
    <dbReference type="NCBI Taxonomy" id="46969"/>
    <lineage>
        <taxon>Eukaryota</taxon>
        <taxon>Viridiplantae</taxon>
        <taxon>Streptophyta</taxon>
        <taxon>Embryophyta</taxon>
        <taxon>Tracheophyta</taxon>
        <taxon>Spermatophyta</taxon>
        <taxon>Magnoliopsida</taxon>
        <taxon>Ranunculales</taxon>
        <taxon>Ranunculaceae</taxon>
        <taxon>Thalictroideae</taxon>
        <taxon>Thalictrum</taxon>
    </lineage>
</organism>
<evidence type="ECO:0000256" key="11">
    <source>
        <dbReference type="ARBA" id="ARBA00023002"/>
    </source>
</evidence>
<comment type="pathway">
    <text evidence="1 17">Cofactor biosynthesis; tetrahydrofolate biosynthesis; 5,6,7,8-tetrahydrofolate from 7,8-dihydrofolate: step 1/1.</text>
</comment>
<comment type="similarity">
    <text evidence="4">Belongs to the thymidylate synthase family.</text>
</comment>
<dbReference type="PRINTS" id="PR00108">
    <property type="entry name" value="THYMDSNTHASE"/>
</dbReference>
<dbReference type="Gene3D" id="3.30.572.10">
    <property type="entry name" value="Thymidylate synthase/dCMP hydroxymethylase domain"/>
    <property type="match status" value="1"/>
</dbReference>
<protein>
    <recommendedName>
        <fullName evidence="17">Bifunctional dihydrofolate reductase-thymidylate synthase</fullName>
    </recommendedName>
</protein>
<dbReference type="AlphaFoldDB" id="A0A7J6X1I5"/>
<evidence type="ECO:0000259" key="20">
    <source>
        <dbReference type="PROSITE" id="PS51330"/>
    </source>
</evidence>
<keyword evidence="9 17" id="KW-0545">Nucleotide biosynthesis</keyword>
<dbReference type="PIRSF" id="PIRSF000389">
    <property type="entry name" value="DHFR-TS"/>
    <property type="match status" value="1"/>
</dbReference>
<dbReference type="CDD" id="cd00351">
    <property type="entry name" value="TS_Pyrimidine_HMase"/>
    <property type="match status" value="1"/>
</dbReference>
<dbReference type="HAMAP" id="MF_00008">
    <property type="entry name" value="Thymidy_synth_bact"/>
    <property type="match status" value="1"/>
</dbReference>
<dbReference type="GO" id="GO:0004799">
    <property type="term" value="F:thymidylate synthase activity"/>
    <property type="evidence" value="ECO:0007669"/>
    <property type="project" value="UniProtKB-EC"/>
</dbReference>
<evidence type="ECO:0000256" key="18">
    <source>
        <dbReference type="PIRSR" id="PIRSR000389-1"/>
    </source>
</evidence>
<keyword evidence="11 17" id="KW-0560">Oxidoreductase</keyword>
<dbReference type="PROSITE" id="PS00091">
    <property type="entry name" value="THYMIDYLATE_SYNTHASE"/>
    <property type="match status" value="1"/>
</dbReference>
<dbReference type="InterPro" id="IPR023451">
    <property type="entry name" value="Thymidate_synth/dCMP_Mease_dom"/>
</dbReference>
<dbReference type="SUPFAM" id="SSF53597">
    <property type="entry name" value="Dihydrofolate reductase-like"/>
    <property type="match status" value="1"/>
</dbReference>
<keyword evidence="22" id="KW-1185">Reference proteome</keyword>
<dbReference type="InterPro" id="IPR024072">
    <property type="entry name" value="DHFR-like_dom_sf"/>
</dbReference>
<reference evidence="21 22" key="1">
    <citation type="submission" date="2020-06" db="EMBL/GenBank/DDBJ databases">
        <title>Transcriptomic and genomic resources for Thalictrum thalictroides and T. hernandezii: Facilitating candidate gene discovery in an emerging model plant lineage.</title>
        <authorList>
            <person name="Arias T."/>
            <person name="Riano-Pachon D.M."/>
            <person name="Di Stilio V.S."/>
        </authorList>
    </citation>
    <scope>NUCLEOTIDE SEQUENCE [LARGE SCALE GENOMIC DNA]</scope>
    <source>
        <strain evidence="22">cv. WT478/WT964</strain>
        <tissue evidence="21">Leaves</tissue>
    </source>
</reference>
<dbReference type="InterPro" id="IPR017925">
    <property type="entry name" value="DHFR_CS"/>
</dbReference>
<dbReference type="PANTHER" id="PTHR11548">
    <property type="entry name" value="THYMIDYLATE SYNTHASE 1"/>
    <property type="match status" value="1"/>
</dbReference>
<keyword evidence="7 17" id="KW-0489">Methyltransferase</keyword>
<evidence type="ECO:0000256" key="10">
    <source>
        <dbReference type="ARBA" id="ARBA00022857"/>
    </source>
</evidence>
<evidence type="ECO:0000256" key="17">
    <source>
        <dbReference type="PIRNR" id="PIRNR000389"/>
    </source>
</evidence>
<evidence type="ECO:0000256" key="3">
    <source>
        <dbReference type="ARBA" id="ARBA00006900"/>
    </source>
</evidence>
<dbReference type="InterPro" id="IPR012262">
    <property type="entry name" value="DHFR-TS"/>
</dbReference>
<dbReference type="PANTHER" id="PTHR11548:SF2">
    <property type="entry name" value="THYMIDYLATE SYNTHASE"/>
    <property type="match status" value="1"/>
</dbReference>
<name>A0A7J6X1I5_THATH</name>
<dbReference type="CDD" id="cd00209">
    <property type="entry name" value="DHFR"/>
    <property type="match status" value="1"/>
</dbReference>